<dbReference type="AlphaFoldDB" id="F2TWG9"/>
<dbReference type="PANTHER" id="PTHR46095:SF1">
    <property type="entry name" value="ZINC FINGER PROTEIN 593"/>
    <property type="match status" value="1"/>
</dbReference>
<gene>
    <name evidence="13" type="ORF">PTSG_00435</name>
</gene>
<dbReference type="EMBL" id="GL832955">
    <property type="protein sequence ID" value="EGD72415.1"/>
    <property type="molecule type" value="Genomic_DNA"/>
</dbReference>
<dbReference type="InterPro" id="IPR051879">
    <property type="entry name" value="C2H2-ZF_Maturation_Protein"/>
</dbReference>
<dbReference type="Proteomes" id="UP000007799">
    <property type="component" value="Unassembled WGS sequence"/>
</dbReference>
<dbReference type="FunCoup" id="F2TWG9">
    <property type="interactions" value="674"/>
</dbReference>
<evidence type="ECO:0000256" key="2">
    <source>
        <dbReference type="ARBA" id="ARBA00004496"/>
    </source>
</evidence>
<dbReference type="PROSITE" id="PS00028">
    <property type="entry name" value="ZINC_FINGER_C2H2_1"/>
    <property type="match status" value="1"/>
</dbReference>
<dbReference type="GO" id="GO:0042254">
    <property type="term" value="P:ribosome biogenesis"/>
    <property type="evidence" value="ECO:0007669"/>
    <property type="project" value="UniProtKB-KW"/>
</dbReference>
<keyword evidence="6 10" id="KW-0863">Zinc-finger</keyword>
<dbReference type="PANTHER" id="PTHR46095">
    <property type="entry name" value="ZINC FINGER PROTEIN 593"/>
    <property type="match status" value="1"/>
</dbReference>
<dbReference type="InParanoid" id="F2TWG9"/>
<dbReference type="Pfam" id="PF12171">
    <property type="entry name" value="zf-C2H2_jaz"/>
    <property type="match status" value="1"/>
</dbReference>
<proteinExistence type="inferred from homology"/>
<reference evidence="13" key="1">
    <citation type="submission" date="2009-08" db="EMBL/GenBank/DDBJ databases">
        <title>Annotation of Salpingoeca rosetta.</title>
        <authorList>
            <consortium name="The Broad Institute Genome Sequencing Platform"/>
            <person name="Russ C."/>
            <person name="Cuomo C."/>
            <person name="Burger G."/>
            <person name="Gray M.W."/>
            <person name="Holland P.W.H."/>
            <person name="King N."/>
            <person name="Lang F.B.F."/>
            <person name="Roger A.J."/>
            <person name="Ruiz-Trillo I."/>
            <person name="Young S.K."/>
            <person name="Zeng Q."/>
            <person name="Gargeya S."/>
            <person name="Alvarado L."/>
            <person name="Berlin A."/>
            <person name="Chapman S.B."/>
            <person name="Chen Z."/>
            <person name="Freedman E."/>
            <person name="Gellesch M."/>
            <person name="Goldberg J."/>
            <person name="Griggs A."/>
            <person name="Gujja S."/>
            <person name="Heilman E."/>
            <person name="Heiman D."/>
            <person name="Howarth C."/>
            <person name="Mehta T."/>
            <person name="Neiman D."/>
            <person name="Pearson M."/>
            <person name="Roberts A."/>
            <person name="Saif S."/>
            <person name="Shea T."/>
            <person name="Shenoy N."/>
            <person name="Sisk P."/>
            <person name="Stolte C."/>
            <person name="Sykes S."/>
            <person name="White J."/>
            <person name="Yandava C."/>
            <person name="Haas B."/>
            <person name="Nusbaum C."/>
            <person name="Birren B."/>
        </authorList>
    </citation>
    <scope>NUCLEOTIDE SEQUENCE [LARGE SCALE GENOMIC DNA]</scope>
    <source>
        <strain evidence="13">ATCC 50818</strain>
    </source>
</reference>
<keyword evidence="7" id="KW-0862">Zinc</keyword>
<comment type="similarity">
    <text evidence="9">Belongs to the ZNF593/BUD20 C2H2-type zinc-finger protein family.</text>
</comment>
<dbReference type="InterPro" id="IPR036236">
    <property type="entry name" value="Znf_C2H2_sf"/>
</dbReference>
<evidence type="ECO:0000256" key="7">
    <source>
        <dbReference type="ARBA" id="ARBA00022833"/>
    </source>
</evidence>
<evidence type="ECO:0000256" key="5">
    <source>
        <dbReference type="ARBA" id="ARBA00022723"/>
    </source>
</evidence>
<dbReference type="GO" id="GO:0003676">
    <property type="term" value="F:nucleic acid binding"/>
    <property type="evidence" value="ECO:0007669"/>
    <property type="project" value="InterPro"/>
</dbReference>
<name>F2TWG9_SALR5</name>
<evidence type="ECO:0000313" key="14">
    <source>
        <dbReference type="Proteomes" id="UP000007799"/>
    </source>
</evidence>
<keyword evidence="4" id="KW-0690">Ribosome biogenesis</keyword>
<keyword evidence="3" id="KW-0963">Cytoplasm</keyword>
<dbReference type="eggNOG" id="KOG3408">
    <property type="taxonomic scope" value="Eukaryota"/>
</dbReference>
<evidence type="ECO:0000256" key="10">
    <source>
        <dbReference type="PROSITE-ProRule" id="PRU00042"/>
    </source>
</evidence>
<evidence type="ECO:0000256" key="6">
    <source>
        <dbReference type="ARBA" id="ARBA00022771"/>
    </source>
</evidence>
<evidence type="ECO:0000256" key="1">
    <source>
        <dbReference type="ARBA" id="ARBA00004123"/>
    </source>
</evidence>
<dbReference type="GO" id="GO:0008270">
    <property type="term" value="F:zinc ion binding"/>
    <property type="evidence" value="ECO:0007669"/>
    <property type="project" value="UniProtKB-KW"/>
</dbReference>
<evidence type="ECO:0000256" key="9">
    <source>
        <dbReference type="ARBA" id="ARBA00038064"/>
    </source>
</evidence>
<evidence type="ECO:0000256" key="4">
    <source>
        <dbReference type="ARBA" id="ARBA00022517"/>
    </source>
</evidence>
<evidence type="ECO:0000256" key="3">
    <source>
        <dbReference type="ARBA" id="ARBA00022490"/>
    </source>
</evidence>
<keyword evidence="5" id="KW-0479">Metal-binding</keyword>
<dbReference type="InterPro" id="IPR013087">
    <property type="entry name" value="Znf_C2H2_type"/>
</dbReference>
<comment type="subcellular location">
    <subcellularLocation>
        <location evidence="2">Cytoplasm</location>
    </subcellularLocation>
    <subcellularLocation>
        <location evidence="1">Nucleus</location>
    </subcellularLocation>
</comment>
<sequence>MGNPQRRKRMHKNNKFFQKAMRTRRKTRDVDQIHDDLKPKVLNKLATQVVDYDLPGMGQFYCVHCARHFVDEFTLEAHRRSKVHKRRLKQLSETPYTQKEADAAGGLGVYVPPSKVDVDDVSVVQVRKDVGMETDEKHDEAAPPTLDDIKPTKAEQEEKAKMATDKEDATKPSE</sequence>
<dbReference type="InterPro" id="IPR003604">
    <property type="entry name" value="Matrin/U1-like-C_Znf_C2H2"/>
</dbReference>
<dbReference type="SUPFAM" id="SSF57667">
    <property type="entry name" value="beta-beta-alpha zinc fingers"/>
    <property type="match status" value="1"/>
</dbReference>
<dbReference type="GO" id="GO:0005737">
    <property type="term" value="C:cytoplasm"/>
    <property type="evidence" value="ECO:0007669"/>
    <property type="project" value="UniProtKB-SubCell"/>
</dbReference>
<dbReference type="PROSITE" id="PS50157">
    <property type="entry name" value="ZINC_FINGER_C2H2_2"/>
    <property type="match status" value="1"/>
</dbReference>
<evidence type="ECO:0000313" key="13">
    <source>
        <dbReference type="EMBL" id="EGD72415.1"/>
    </source>
</evidence>
<feature type="region of interest" description="Disordered" evidence="11">
    <location>
        <begin position="130"/>
        <end position="174"/>
    </location>
</feature>
<feature type="domain" description="C2H2-type" evidence="12">
    <location>
        <begin position="60"/>
        <end position="89"/>
    </location>
</feature>
<dbReference type="STRING" id="946362.F2TWG9"/>
<organism evidence="14">
    <name type="scientific">Salpingoeca rosetta (strain ATCC 50818 / BSB-021)</name>
    <dbReference type="NCBI Taxonomy" id="946362"/>
    <lineage>
        <taxon>Eukaryota</taxon>
        <taxon>Choanoflagellata</taxon>
        <taxon>Craspedida</taxon>
        <taxon>Salpingoecidae</taxon>
        <taxon>Salpingoeca</taxon>
    </lineage>
</organism>
<keyword evidence="14" id="KW-1185">Reference proteome</keyword>
<dbReference type="OrthoDB" id="24683at2759"/>
<dbReference type="FunFam" id="3.30.160.60:FF:000299">
    <property type="entry name" value="Zinc finger protein 593"/>
    <property type="match status" value="1"/>
</dbReference>
<evidence type="ECO:0000259" key="12">
    <source>
        <dbReference type="PROSITE" id="PS50157"/>
    </source>
</evidence>
<protein>
    <submittedName>
        <fullName evidence="13">Zinc finger protein</fullName>
    </submittedName>
</protein>
<dbReference type="KEGG" id="sre:PTSG_00435"/>
<dbReference type="InterPro" id="IPR022755">
    <property type="entry name" value="Znf_C2H2_jaz"/>
</dbReference>
<evidence type="ECO:0000256" key="11">
    <source>
        <dbReference type="SAM" id="MobiDB-lite"/>
    </source>
</evidence>
<keyword evidence="8" id="KW-0539">Nucleus</keyword>
<dbReference type="Gene3D" id="3.30.160.60">
    <property type="entry name" value="Classic Zinc Finger"/>
    <property type="match status" value="1"/>
</dbReference>
<dbReference type="SMART" id="SM00451">
    <property type="entry name" value="ZnF_U1"/>
    <property type="match status" value="1"/>
</dbReference>
<dbReference type="GeneID" id="16067700"/>
<dbReference type="GO" id="GO:0043021">
    <property type="term" value="F:ribonucleoprotein complex binding"/>
    <property type="evidence" value="ECO:0007669"/>
    <property type="project" value="UniProtKB-ARBA"/>
</dbReference>
<dbReference type="GO" id="GO:0005634">
    <property type="term" value="C:nucleus"/>
    <property type="evidence" value="ECO:0007669"/>
    <property type="project" value="UniProtKB-SubCell"/>
</dbReference>
<evidence type="ECO:0000256" key="8">
    <source>
        <dbReference type="ARBA" id="ARBA00023242"/>
    </source>
</evidence>
<accession>F2TWG9</accession>
<dbReference type="RefSeq" id="XP_004998984.1">
    <property type="nucleotide sequence ID" value="XM_004998927.1"/>
</dbReference>